<gene>
    <name evidence="1" type="ORF">Y900_013810</name>
</gene>
<protein>
    <submittedName>
        <fullName evidence="1">Pyridine nucleotide-disulfide oxidoreductase</fullName>
    </submittedName>
</protein>
<dbReference type="OrthoDB" id="3430612at2"/>
<organism evidence="1 2">
    <name type="scientific">Mycolicibacterium aromaticivorans JS19b1 = JCM 16368</name>
    <dbReference type="NCBI Taxonomy" id="1440774"/>
    <lineage>
        <taxon>Bacteria</taxon>
        <taxon>Bacillati</taxon>
        <taxon>Actinomycetota</taxon>
        <taxon>Actinomycetes</taxon>
        <taxon>Mycobacteriales</taxon>
        <taxon>Mycobacteriaceae</taxon>
        <taxon>Mycolicibacterium</taxon>
    </lineage>
</organism>
<name>A0A064CMN4_9MYCO</name>
<keyword evidence="2" id="KW-1185">Reference proteome</keyword>
<reference evidence="1" key="1">
    <citation type="submission" date="2014-05" db="EMBL/GenBank/DDBJ databases">
        <title>Genome sequence of Mycobacterium aromaticivorans strain JS19b1T (= DSM 45407T).</title>
        <authorList>
            <person name="Kwak Y."/>
            <person name="Park G.-S."/>
            <person name="Li Q.X."/>
            <person name="Lee S.-E."/>
            <person name="Shin J.-H."/>
        </authorList>
    </citation>
    <scope>NUCLEOTIDE SEQUENCE [LARGE SCALE GENOMIC DNA]</scope>
    <source>
        <strain evidence="1">JS19b1</strain>
    </source>
</reference>
<comment type="caution">
    <text evidence="1">The sequence shown here is derived from an EMBL/GenBank/DDBJ whole genome shotgun (WGS) entry which is preliminary data.</text>
</comment>
<accession>A0A064CMN4</accession>
<sequence>MMITPDDVRRLLGADSDAVLVLIEGRTEVVGQAALDTDDYRGALQVITRAELVEQAGGEKLSDRELSEQAAALETAIAELGG</sequence>
<dbReference type="eggNOG" id="ENOG502ZMQW">
    <property type="taxonomic scope" value="Bacteria"/>
</dbReference>
<dbReference type="AlphaFoldDB" id="A0A064CMN4"/>
<evidence type="ECO:0000313" key="2">
    <source>
        <dbReference type="Proteomes" id="UP000022835"/>
    </source>
</evidence>
<evidence type="ECO:0000313" key="1">
    <source>
        <dbReference type="EMBL" id="KDE99983.1"/>
    </source>
</evidence>
<dbReference type="Proteomes" id="UP000022835">
    <property type="component" value="Unassembled WGS sequence"/>
</dbReference>
<proteinExistence type="predicted"/>
<dbReference type="EMBL" id="JALN02000001">
    <property type="protein sequence ID" value="KDE99983.1"/>
    <property type="molecule type" value="Genomic_DNA"/>
</dbReference>